<dbReference type="HAMAP" id="MF_00375">
    <property type="entry name" value="HemL_aminotrans_3"/>
    <property type="match status" value="1"/>
</dbReference>
<dbReference type="PANTHER" id="PTHR43713">
    <property type="entry name" value="GLUTAMATE-1-SEMIALDEHYDE 2,1-AMINOMUTASE"/>
    <property type="match status" value="1"/>
</dbReference>
<evidence type="ECO:0000256" key="4">
    <source>
        <dbReference type="ARBA" id="ARBA00022898"/>
    </source>
</evidence>
<evidence type="ECO:0000313" key="8">
    <source>
        <dbReference type="EMBL" id="ACU91078.1"/>
    </source>
</evidence>
<dbReference type="NCBIfam" id="TIGR00713">
    <property type="entry name" value="hemL"/>
    <property type="match status" value="1"/>
</dbReference>
<dbReference type="InterPro" id="IPR005814">
    <property type="entry name" value="Aminotrans_3"/>
</dbReference>
<accession>C7LV74</accession>
<keyword evidence="4 7" id="KW-0663">Pyridoxal phosphate</keyword>
<gene>
    <name evidence="7" type="primary">hemL</name>
    <name evidence="8" type="ordered locus">Dbac_3003</name>
</gene>
<dbReference type="KEGG" id="dba:Dbac_3003"/>
<reference evidence="8 9" key="1">
    <citation type="journal article" date="2009" name="Stand. Genomic Sci.">
        <title>Complete genome sequence of Desulfomicrobium baculatum type strain (X).</title>
        <authorList>
            <person name="Copeland A."/>
            <person name="Spring S."/>
            <person name="Goker M."/>
            <person name="Schneider S."/>
            <person name="Lapidus A."/>
            <person name="Del Rio T.G."/>
            <person name="Tice H."/>
            <person name="Cheng J.F."/>
            <person name="Chen F."/>
            <person name="Nolan M."/>
            <person name="Bruce D."/>
            <person name="Goodwin L."/>
            <person name="Pitluck S."/>
            <person name="Ivanova N."/>
            <person name="Mavrommatis K."/>
            <person name="Ovchinnikova G."/>
            <person name="Pati A."/>
            <person name="Chen A."/>
            <person name="Palaniappan K."/>
            <person name="Land M."/>
            <person name="Hauser L."/>
            <person name="Chang Y.J."/>
            <person name="Jeffries C.C."/>
            <person name="Meincke L."/>
            <person name="Sims D."/>
            <person name="Brettin T."/>
            <person name="Detter J.C."/>
            <person name="Han C."/>
            <person name="Chain P."/>
            <person name="Bristow J."/>
            <person name="Eisen J.A."/>
            <person name="Markowitz V."/>
            <person name="Hugenholtz P."/>
            <person name="Kyrpides N.C."/>
            <person name="Klenk H.P."/>
            <person name="Lucas S."/>
        </authorList>
    </citation>
    <scope>NUCLEOTIDE SEQUENCE [LARGE SCALE GENOMIC DNA]</scope>
    <source>
        <strain evidence="9">DSM 4028 / VKM B-1378 / X</strain>
    </source>
</reference>
<dbReference type="EC" id="5.4.3.8" evidence="7"/>
<evidence type="ECO:0000313" key="9">
    <source>
        <dbReference type="Proteomes" id="UP000002216"/>
    </source>
</evidence>
<evidence type="ECO:0000256" key="5">
    <source>
        <dbReference type="ARBA" id="ARBA00023235"/>
    </source>
</evidence>
<dbReference type="CDD" id="cd00610">
    <property type="entry name" value="OAT_like"/>
    <property type="match status" value="1"/>
</dbReference>
<keyword evidence="9" id="KW-1185">Reference proteome</keyword>
<comment type="similarity">
    <text evidence="3 7">Belongs to the class-III pyridoxal-phosphate-dependent aminotransferase family. HemL subfamily.</text>
</comment>
<dbReference type="EMBL" id="CP001629">
    <property type="protein sequence ID" value="ACU91078.1"/>
    <property type="molecule type" value="Genomic_DNA"/>
</dbReference>
<dbReference type="UniPathway" id="UPA00251">
    <property type="reaction ID" value="UER00317"/>
</dbReference>
<feature type="modified residue" description="N6-(pyridoxal phosphate)lysine" evidence="7">
    <location>
        <position position="265"/>
    </location>
</feature>
<comment type="cofactor">
    <cofactor evidence="1 7">
        <name>pyridoxal 5'-phosphate</name>
        <dbReference type="ChEBI" id="CHEBI:597326"/>
    </cofactor>
</comment>
<comment type="subcellular location">
    <subcellularLocation>
        <location evidence="7">Cytoplasm</location>
    </subcellularLocation>
</comment>
<dbReference type="HOGENOM" id="CLU_016922_1_5_7"/>
<keyword evidence="6 7" id="KW-0627">Porphyrin biosynthesis</keyword>
<dbReference type="Gene3D" id="3.40.640.10">
    <property type="entry name" value="Type I PLP-dependent aspartate aminotransferase-like (Major domain)"/>
    <property type="match status" value="1"/>
</dbReference>
<dbReference type="InterPro" id="IPR049704">
    <property type="entry name" value="Aminotrans_3_PPA_site"/>
</dbReference>
<evidence type="ECO:0000256" key="3">
    <source>
        <dbReference type="ARBA" id="ARBA00008981"/>
    </source>
</evidence>
<dbReference type="SUPFAM" id="SSF53383">
    <property type="entry name" value="PLP-dependent transferases"/>
    <property type="match status" value="1"/>
</dbReference>
<dbReference type="Gene3D" id="3.90.1150.10">
    <property type="entry name" value="Aspartate Aminotransferase, domain 1"/>
    <property type="match status" value="1"/>
</dbReference>
<dbReference type="AlphaFoldDB" id="C7LV74"/>
<evidence type="ECO:0000256" key="6">
    <source>
        <dbReference type="ARBA" id="ARBA00023244"/>
    </source>
</evidence>
<keyword evidence="5 7" id="KW-0413">Isomerase</keyword>
<protein>
    <recommendedName>
        <fullName evidence="7">Glutamate-1-semialdehyde 2,1-aminomutase</fullName>
        <shortName evidence="7">GSA</shortName>
        <ecNumber evidence="7">5.4.3.8</ecNumber>
    </recommendedName>
    <alternativeName>
        <fullName evidence="7">Glutamate-1-semialdehyde aminotransferase</fullName>
        <shortName evidence="7">GSA-AT</shortName>
    </alternativeName>
</protein>
<comment type="subunit">
    <text evidence="7">Homodimer.</text>
</comment>
<organism evidence="8 9">
    <name type="scientific">Desulfomicrobium baculatum (strain DSM 4028 / VKM B-1378 / X)</name>
    <name type="common">Desulfovibrio baculatus</name>
    <dbReference type="NCBI Taxonomy" id="525897"/>
    <lineage>
        <taxon>Bacteria</taxon>
        <taxon>Pseudomonadati</taxon>
        <taxon>Thermodesulfobacteriota</taxon>
        <taxon>Desulfovibrionia</taxon>
        <taxon>Desulfovibrionales</taxon>
        <taxon>Desulfomicrobiaceae</taxon>
        <taxon>Desulfomicrobium</taxon>
    </lineage>
</organism>
<dbReference type="PROSITE" id="PS00600">
    <property type="entry name" value="AA_TRANSFER_CLASS_3"/>
    <property type="match status" value="1"/>
</dbReference>
<dbReference type="eggNOG" id="COG0001">
    <property type="taxonomic scope" value="Bacteria"/>
</dbReference>
<dbReference type="Proteomes" id="UP000002216">
    <property type="component" value="Chromosome"/>
</dbReference>
<dbReference type="GO" id="GO:0030170">
    <property type="term" value="F:pyridoxal phosphate binding"/>
    <property type="evidence" value="ECO:0007669"/>
    <property type="project" value="InterPro"/>
</dbReference>
<dbReference type="GO" id="GO:0008483">
    <property type="term" value="F:transaminase activity"/>
    <property type="evidence" value="ECO:0007669"/>
    <property type="project" value="InterPro"/>
</dbReference>
<dbReference type="InterPro" id="IPR015422">
    <property type="entry name" value="PyrdxlP-dep_Trfase_small"/>
</dbReference>
<dbReference type="GO" id="GO:0005737">
    <property type="term" value="C:cytoplasm"/>
    <property type="evidence" value="ECO:0007669"/>
    <property type="project" value="UniProtKB-SubCell"/>
</dbReference>
<dbReference type="InterPro" id="IPR015421">
    <property type="entry name" value="PyrdxlP-dep_Trfase_major"/>
</dbReference>
<comment type="pathway">
    <text evidence="2 7">Porphyrin-containing compound metabolism; protoporphyrin-IX biosynthesis; 5-aminolevulinate from L-glutamyl-tRNA(Glu): step 2/2.</text>
</comment>
<proteinExistence type="inferred from homology"/>
<dbReference type="STRING" id="525897.Dbac_3003"/>
<keyword evidence="7" id="KW-0963">Cytoplasm</keyword>
<dbReference type="NCBIfam" id="NF000818">
    <property type="entry name" value="PRK00062.1"/>
    <property type="match status" value="1"/>
</dbReference>
<name>C7LV74_DESBD</name>
<sequence>MTISQELFQKAGTLIPGGVNSPVRACKSVHCDPLFVASASGSKLTTEDGAEFIDYVMSWGPMLLGHNHPEVAAAIAHTAAKGTSFGAPCRLEVELAQAVVDAVPGIEMVRMVSSGTEATMSALRLARGYTGKNGVIKFHGGYHGHADAFLASAGSGVATQSIPGTPGVPADVVKHTLLAHYNDLEAVRALFEQQGDDIAAVIVEPVAGNMGLVLPKPGFLQGLRELTSKYGALLIFDEVITGFRVSFGGAQAAFGIDPDLTCLGKIIGGGLPVGAYGGKRKIMSHIAPSGNVYQAGTLSGNPLAMAAGLATLKALAQKDYAALAARTDAFSRELENILHGKGVPVTRNHIASIFTLFFTETPVVDFPSAQTGDSKAFVSFYQQMREQGIYLAPSGFECAFTSFAHSEQDFERTLDAARKVRF</sequence>
<evidence type="ECO:0000256" key="1">
    <source>
        <dbReference type="ARBA" id="ARBA00001933"/>
    </source>
</evidence>
<dbReference type="RefSeq" id="WP_015775167.1">
    <property type="nucleotide sequence ID" value="NC_013173.1"/>
</dbReference>
<dbReference type="InterPro" id="IPR015424">
    <property type="entry name" value="PyrdxlP-dep_Trfase"/>
</dbReference>
<evidence type="ECO:0000256" key="7">
    <source>
        <dbReference type="HAMAP-Rule" id="MF_00375"/>
    </source>
</evidence>
<dbReference type="Pfam" id="PF00202">
    <property type="entry name" value="Aminotran_3"/>
    <property type="match status" value="1"/>
</dbReference>
<dbReference type="GO" id="GO:0042286">
    <property type="term" value="F:glutamate-1-semialdehyde 2,1-aminomutase activity"/>
    <property type="evidence" value="ECO:0007669"/>
    <property type="project" value="UniProtKB-UniRule"/>
</dbReference>
<dbReference type="InterPro" id="IPR004639">
    <property type="entry name" value="4pyrrol_synth_GluAld_NH2Trfase"/>
</dbReference>
<dbReference type="PANTHER" id="PTHR43713:SF3">
    <property type="entry name" value="GLUTAMATE-1-SEMIALDEHYDE 2,1-AMINOMUTASE 1, CHLOROPLASTIC-RELATED"/>
    <property type="match status" value="1"/>
</dbReference>
<dbReference type="OrthoDB" id="9801052at2"/>
<dbReference type="GO" id="GO:0006782">
    <property type="term" value="P:protoporphyrinogen IX biosynthetic process"/>
    <property type="evidence" value="ECO:0007669"/>
    <property type="project" value="UniProtKB-UniRule"/>
</dbReference>
<dbReference type="FunFam" id="3.40.640.10:FF:000021">
    <property type="entry name" value="Glutamate-1-semialdehyde 2,1-aminomutase"/>
    <property type="match status" value="1"/>
</dbReference>
<evidence type="ECO:0000256" key="2">
    <source>
        <dbReference type="ARBA" id="ARBA00004819"/>
    </source>
</evidence>
<comment type="catalytic activity">
    <reaction evidence="7">
        <text>(S)-4-amino-5-oxopentanoate = 5-aminolevulinate</text>
        <dbReference type="Rhea" id="RHEA:14265"/>
        <dbReference type="ChEBI" id="CHEBI:57501"/>
        <dbReference type="ChEBI" id="CHEBI:356416"/>
        <dbReference type="EC" id="5.4.3.8"/>
    </reaction>
</comment>